<dbReference type="SUPFAM" id="SSF53850">
    <property type="entry name" value="Periplasmic binding protein-like II"/>
    <property type="match status" value="1"/>
</dbReference>
<comment type="caution">
    <text evidence="7">The sequence shown here is derived from an EMBL/GenBank/DDBJ whole genome shotgun (WGS) entry which is preliminary data.</text>
</comment>
<dbReference type="InterPro" id="IPR006059">
    <property type="entry name" value="SBP"/>
</dbReference>
<evidence type="ECO:0000256" key="1">
    <source>
        <dbReference type="ARBA" id="ARBA00022475"/>
    </source>
</evidence>
<evidence type="ECO:0000313" key="8">
    <source>
        <dbReference type="Proteomes" id="UP000215509"/>
    </source>
</evidence>
<dbReference type="RefSeq" id="WP_094016321.1">
    <property type="nucleotide sequence ID" value="NZ_NMQW01000025.1"/>
</dbReference>
<dbReference type="AlphaFoldDB" id="A0A229UND5"/>
<evidence type="ECO:0000256" key="5">
    <source>
        <dbReference type="ARBA" id="ARBA00023288"/>
    </source>
</evidence>
<organism evidence="7 8">
    <name type="scientific">Paenibacillus rigui</name>
    <dbReference type="NCBI Taxonomy" id="554312"/>
    <lineage>
        <taxon>Bacteria</taxon>
        <taxon>Bacillati</taxon>
        <taxon>Bacillota</taxon>
        <taxon>Bacilli</taxon>
        <taxon>Bacillales</taxon>
        <taxon>Paenibacillaceae</taxon>
        <taxon>Paenibacillus</taxon>
    </lineage>
</organism>
<dbReference type="OrthoDB" id="2643783at2"/>
<reference evidence="7 8" key="1">
    <citation type="submission" date="2017-07" db="EMBL/GenBank/DDBJ databases">
        <title>Genome sequencing and assembly of Paenibacillus rigui.</title>
        <authorList>
            <person name="Mayilraj S."/>
        </authorList>
    </citation>
    <scope>NUCLEOTIDE SEQUENCE [LARGE SCALE GENOMIC DNA]</scope>
    <source>
        <strain evidence="7 8">JCM 16352</strain>
    </source>
</reference>
<evidence type="ECO:0000256" key="4">
    <source>
        <dbReference type="ARBA" id="ARBA00023139"/>
    </source>
</evidence>
<dbReference type="PROSITE" id="PS51257">
    <property type="entry name" value="PROKAR_LIPOPROTEIN"/>
    <property type="match status" value="1"/>
</dbReference>
<evidence type="ECO:0000256" key="6">
    <source>
        <dbReference type="SAM" id="SignalP"/>
    </source>
</evidence>
<feature type="signal peptide" evidence="6">
    <location>
        <begin position="1"/>
        <end position="21"/>
    </location>
</feature>
<evidence type="ECO:0000256" key="2">
    <source>
        <dbReference type="ARBA" id="ARBA00022729"/>
    </source>
</evidence>
<dbReference type="EMBL" id="NMQW01000025">
    <property type="protein sequence ID" value="OXM84873.1"/>
    <property type="molecule type" value="Genomic_DNA"/>
</dbReference>
<dbReference type="Pfam" id="PF01547">
    <property type="entry name" value="SBP_bac_1"/>
    <property type="match status" value="1"/>
</dbReference>
<proteinExistence type="predicted"/>
<evidence type="ECO:0000313" key="7">
    <source>
        <dbReference type="EMBL" id="OXM84873.1"/>
    </source>
</evidence>
<protein>
    <submittedName>
        <fullName evidence="7">ABC transporter substrate-binding protein</fullName>
    </submittedName>
</protein>
<gene>
    <name evidence="7" type="ORF">CF651_18380</name>
</gene>
<dbReference type="Proteomes" id="UP000215509">
    <property type="component" value="Unassembled WGS sequence"/>
</dbReference>
<feature type="chain" id="PRO_5039728732" evidence="6">
    <location>
        <begin position="22"/>
        <end position="504"/>
    </location>
</feature>
<keyword evidence="3" id="KW-0472">Membrane</keyword>
<accession>A0A229UND5</accession>
<dbReference type="InterPro" id="IPR050490">
    <property type="entry name" value="Bact_solute-bd_prot1"/>
</dbReference>
<name>A0A229UND5_9BACL</name>
<dbReference type="PANTHER" id="PTHR43649:SF33">
    <property type="entry name" value="POLYGALACTURONAN_RHAMNOGALACTURONAN-BINDING PROTEIN YTCQ"/>
    <property type="match status" value="1"/>
</dbReference>
<keyword evidence="1" id="KW-1003">Cell membrane</keyword>
<keyword evidence="8" id="KW-1185">Reference proteome</keyword>
<sequence length="504" mass="56016">MNNKKWVALACTGALATGLLAGCGAKDSATPGAGGKEDDSPFPINMALLQVGDIPNKGNEFEQAVEKYTNTKLDIQWIPQAAFDEKVNVMIASNEMPKIMKVNYVPTTINAIQGGQFWEIGPLLKDYKNLSAQDPQYYQNISVDGKVYGVPNFRDIGRAAIVYRKDWFDALGLKIPASLDDWYNVMKAIATKDPDKNGKDDTYGTVLFKKYNEGTQPVLTRIAVGLGGVNRWGVDNGKFTPEFMTKEYVDVMKLFRKLFEEKLINADFAAFDQSEADKMVDSGRVAMKLNGVANNGKSFQDRMTKVNPQAVFDVEPFTGPKGPRLAGEPGNFGFLAIPKSSVKTEAELKKVLTFLDKMMDPQMSALQLRGIENKHYKNIDGGKTEMTDLTAFQREIKPYRDNMVNVEGYNVASLKDTPLGEKGTKMTRDNGKYAVPNPALTLTSATNTERGKELDQMIWDAQTKYIMGKLDDAGWQAEVDKWRKAGGDKLIKEYEEAYAKQAKK</sequence>
<keyword evidence="5" id="KW-0449">Lipoprotein</keyword>
<dbReference type="PANTHER" id="PTHR43649">
    <property type="entry name" value="ARABINOSE-BINDING PROTEIN-RELATED"/>
    <property type="match status" value="1"/>
</dbReference>
<keyword evidence="4" id="KW-0564">Palmitate</keyword>
<evidence type="ECO:0000256" key="3">
    <source>
        <dbReference type="ARBA" id="ARBA00023136"/>
    </source>
</evidence>
<dbReference type="Gene3D" id="3.40.190.10">
    <property type="entry name" value="Periplasmic binding protein-like II"/>
    <property type="match status" value="2"/>
</dbReference>
<keyword evidence="2 6" id="KW-0732">Signal</keyword>